<feature type="region of interest" description="Disordered" evidence="1">
    <location>
        <begin position="303"/>
        <end position="324"/>
    </location>
</feature>
<dbReference type="EMBL" id="KX700278">
    <property type="protein sequence ID" value="APD74234.1"/>
    <property type="molecule type" value="Genomic_DNA"/>
</dbReference>
<dbReference type="VEuPathDB" id="TriTrypDB:Tb427_000507100"/>
<reference evidence="2" key="1">
    <citation type="submission" date="2016-08" db="EMBL/GenBank/DDBJ databases">
        <title>VSG repertoire of Trypanosoma brucei EATRO 1125.</title>
        <authorList>
            <person name="Cross G.A."/>
        </authorList>
    </citation>
    <scope>NUCLEOTIDE SEQUENCE</scope>
    <source>
        <strain evidence="2">EATRO 1125</strain>
    </source>
</reference>
<name>A0A1J0R921_9TRYP</name>
<proteinExistence type="predicted"/>
<dbReference type="AlphaFoldDB" id="A0A1J0R921"/>
<accession>A0A1J0R921</accession>
<feature type="compositionally biased region" description="Polar residues" evidence="1">
    <location>
        <begin position="308"/>
        <end position="324"/>
    </location>
</feature>
<evidence type="ECO:0000313" key="2">
    <source>
        <dbReference type="EMBL" id="APD74234.1"/>
    </source>
</evidence>
<evidence type="ECO:0000256" key="1">
    <source>
        <dbReference type="SAM" id="MobiDB-lite"/>
    </source>
</evidence>
<organism evidence="2">
    <name type="scientific">Trypanosoma brucei</name>
    <dbReference type="NCBI Taxonomy" id="5691"/>
    <lineage>
        <taxon>Eukaryota</taxon>
        <taxon>Discoba</taxon>
        <taxon>Euglenozoa</taxon>
        <taxon>Kinetoplastea</taxon>
        <taxon>Metakinetoplastina</taxon>
        <taxon>Trypanosomatida</taxon>
        <taxon>Trypanosomatidae</taxon>
        <taxon>Trypanosoma</taxon>
    </lineage>
</organism>
<protein>
    <submittedName>
        <fullName evidence="2">Variant surface glycoprotein 1125.2804</fullName>
    </submittedName>
</protein>
<sequence length="324" mass="35222">MYIPFVSGLFICSITQQRPLILTYETIYCYYKERPISKDTNDTQIFLTVTLAHAGSVLSSAGADDVIGKAGNKWCHEAHYLSAIKQKVTREINDRTEATARNDKVLRYWTIAQANAQTQDEEDKFRALLLYGNKVQRQNLRTLADLQSKAATLTTAVEQRLYVIPGSELLQTTFKLADPTTNPTGENTAVCTQKLTVAAETAPSCTLSTGKLLTALEPSNTALQTAEKIKLGTYTTAASMFAPPQIVLNACGANNAWHSTQDTAGTCKTGNSGTAINPGTDHIAVTVKHPVQPVYDATDEEIKEGTAQFPQPSTAKPTTGWTRS</sequence>